<feature type="domain" description="M23ase beta-sheet core" evidence="3">
    <location>
        <begin position="328"/>
        <end position="422"/>
    </location>
</feature>
<name>A0A2V4AWH3_9PSEU</name>
<dbReference type="Pfam" id="PF01551">
    <property type="entry name" value="Peptidase_M23"/>
    <property type="match status" value="1"/>
</dbReference>
<dbReference type="AlphaFoldDB" id="A0A2V4AWH3"/>
<reference evidence="4 5" key="1">
    <citation type="submission" date="2016-07" db="EMBL/GenBank/DDBJ databases">
        <title>Draft genome sequence of Prauserella muralis DSM 45305, isolated from a mould-covered wall in an indoor environment.</title>
        <authorList>
            <person name="Ruckert C."/>
            <person name="Albersmeier A."/>
            <person name="Jiang C.-L."/>
            <person name="Jiang Y."/>
            <person name="Kalinowski J."/>
            <person name="Schneider O."/>
            <person name="Winkler A."/>
            <person name="Zotchev S.B."/>
        </authorList>
    </citation>
    <scope>NUCLEOTIDE SEQUENCE [LARGE SCALE GENOMIC DNA]</scope>
    <source>
        <strain evidence="4 5">DSM 45305</strain>
    </source>
</reference>
<keyword evidence="5" id="KW-1185">Reference proteome</keyword>
<dbReference type="InterPro" id="IPR011055">
    <property type="entry name" value="Dup_hybrid_motif"/>
</dbReference>
<evidence type="ECO:0000313" key="4">
    <source>
        <dbReference type="EMBL" id="PXY25399.1"/>
    </source>
</evidence>
<dbReference type="InterPro" id="IPR016047">
    <property type="entry name" value="M23ase_b-sheet_dom"/>
</dbReference>
<dbReference type="RefSeq" id="WP_112282526.1">
    <property type="nucleotide sequence ID" value="NZ_MASW01000003.1"/>
</dbReference>
<dbReference type="OrthoDB" id="1099523at2"/>
<evidence type="ECO:0000259" key="3">
    <source>
        <dbReference type="Pfam" id="PF01551"/>
    </source>
</evidence>
<evidence type="ECO:0000256" key="2">
    <source>
        <dbReference type="SAM" id="MobiDB-lite"/>
    </source>
</evidence>
<dbReference type="Proteomes" id="UP000249915">
    <property type="component" value="Unassembled WGS sequence"/>
</dbReference>
<dbReference type="GO" id="GO:0004222">
    <property type="term" value="F:metalloendopeptidase activity"/>
    <property type="evidence" value="ECO:0007669"/>
    <property type="project" value="TreeGrafter"/>
</dbReference>
<evidence type="ECO:0000256" key="1">
    <source>
        <dbReference type="SAM" id="Coils"/>
    </source>
</evidence>
<protein>
    <recommendedName>
        <fullName evidence="3">M23ase beta-sheet core domain-containing protein</fullName>
    </recommendedName>
</protein>
<feature type="compositionally biased region" description="Low complexity" evidence="2">
    <location>
        <begin position="276"/>
        <end position="286"/>
    </location>
</feature>
<evidence type="ECO:0000313" key="5">
    <source>
        <dbReference type="Proteomes" id="UP000249915"/>
    </source>
</evidence>
<comment type="caution">
    <text evidence="4">The sequence shown here is derived from an EMBL/GenBank/DDBJ whole genome shotgun (WGS) entry which is preliminary data.</text>
</comment>
<feature type="region of interest" description="Disordered" evidence="2">
    <location>
        <begin position="265"/>
        <end position="314"/>
    </location>
</feature>
<feature type="region of interest" description="Disordered" evidence="2">
    <location>
        <begin position="34"/>
        <end position="54"/>
    </location>
</feature>
<gene>
    <name evidence="4" type="ORF">BAY60_18660</name>
</gene>
<dbReference type="CDD" id="cd12797">
    <property type="entry name" value="M23_peptidase"/>
    <property type="match status" value="1"/>
</dbReference>
<feature type="coiled-coil region" evidence="1">
    <location>
        <begin position="109"/>
        <end position="136"/>
    </location>
</feature>
<dbReference type="PANTHER" id="PTHR21666">
    <property type="entry name" value="PEPTIDASE-RELATED"/>
    <property type="match status" value="1"/>
</dbReference>
<organism evidence="4 5">
    <name type="scientific">Prauserella muralis</name>
    <dbReference type="NCBI Taxonomy" id="588067"/>
    <lineage>
        <taxon>Bacteria</taxon>
        <taxon>Bacillati</taxon>
        <taxon>Actinomycetota</taxon>
        <taxon>Actinomycetes</taxon>
        <taxon>Pseudonocardiales</taxon>
        <taxon>Pseudonocardiaceae</taxon>
        <taxon>Prauserella</taxon>
    </lineage>
</organism>
<dbReference type="EMBL" id="MASW01000003">
    <property type="protein sequence ID" value="PXY25399.1"/>
    <property type="molecule type" value="Genomic_DNA"/>
</dbReference>
<dbReference type="PANTHER" id="PTHR21666:SF270">
    <property type="entry name" value="MUREIN HYDROLASE ACTIVATOR ENVC"/>
    <property type="match status" value="1"/>
</dbReference>
<dbReference type="Gene3D" id="2.70.70.10">
    <property type="entry name" value="Glucose Permease (Domain IIA)"/>
    <property type="match status" value="1"/>
</dbReference>
<dbReference type="InterPro" id="IPR050570">
    <property type="entry name" value="Cell_wall_metabolism_enzyme"/>
</dbReference>
<keyword evidence="1" id="KW-0175">Coiled coil</keyword>
<proteinExistence type="predicted"/>
<sequence>MGDDMIGRGLTARGAVVAFVAAFTLATVPDAVAVPPPPPNPSDEELQASSDEATGIAERVGSLANQVAEASAALTAAQLELAASYDEVTAAQQRVHSTRAAAQAAQVAADNAHAEVDAAITQLQRARRQLDQFAAASFRQGSAIGSLSAYLGSDSPRDLLARASMLNAVGSSRLNALDSVRQAMSTKANADAAARAATQEATARAEAAEEAKIAATHAYEAAAANETAAQRRTAKLLNRKKSLEARLAQAQRTFAELQGQRQEYADWQSSRRAAEEAAAAARNRPPTANPPAPRPAPHDHPARPGSSGVVAPTTGVITSTYGPRWGSIHYGLDIANSLGTPIVSVLDGVVISSGPASGFGLWVRVRHDNGIITVYGHINETLVYVGQRVAAGEQIATIGNRGQSTGPHLHLEVHKNGYKIDPLVWLRANGVSI</sequence>
<accession>A0A2V4AWH3</accession>
<dbReference type="SUPFAM" id="SSF51261">
    <property type="entry name" value="Duplicated hybrid motif"/>
    <property type="match status" value="1"/>
</dbReference>